<dbReference type="SUPFAM" id="SSF53448">
    <property type="entry name" value="Nucleotide-diphospho-sugar transferases"/>
    <property type="match status" value="1"/>
</dbReference>
<dbReference type="InterPro" id="IPR029044">
    <property type="entry name" value="Nucleotide-diphossugar_trans"/>
</dbReference>
<keyword evidence="4" id="KW-0677">Repeat</keyword>
<feature type="repeat" description="PPR" evidence="5">
    <location>
        <begin position="855"/>
        <end position="889"/>
    </location>
</feature>
<dbReference type="InterPro" id="IPR050667">
    <property type="entry name" value="PPR-containing_protein"/>
</dbReference>
<keyword evidence="3" id="KW-0808">Transferase</keyword>
<feature type="repeat" description="PPR" evidence="5">
    <location>
        <begin position="785"/>
        <end position="819"/>
    </location>
</feature>
<evidence type="ECO:0000256" key="2">
    <source>
        <dbReference type="ARBA" id="ARBA00022676"/>
    </source>
</evidence>
<organism evidence="8 9">
    <name type="scientific">Arabidopsis arenosa</name>
    <name type="common">Sand rock-cress</name>
    <name type="synonym">Cardaminopsis arenosa</name>
    <dbReference type="NCBI Taxonomy" id="38785"/>
    <lineage>
        <taxon>Eukaryota</taxon>
        <taxon>Viridiplantae</taxon>
        <taxon>Streptophyta</taxon>
        <taxon>Embryophyta</taxon>
        <taxon>Tracheophyta</taxon>
        <taxon>Spermatophyta</taxon>
        <taxon>Magnoliopsida</taxon>
        <taxon>eudicotyledons</taxon>
        <taxon>Gunneridae</taxon>
        <taxon>Pentapetalae</taxon>
        <taxon>rosids</taxon>
        <taxon>malvids</taxon>
        <taxon>Brassicales</taxon>
        <taxon>Brassicaceae</taxon>
        <taxon>Camelineae</taxon>
        <taxon>Arabidopsis</taxon>
    </lineage>
</organism>
<dbReference type="Gene3D" id="1.25.40.10">
    <property type="entry name" value="Tetratricopeptide repeat domain"/>
    <property type="match status" value="4"/>
</dbReference>
<feature type="transmembrane region" description="Helical" evidence="6">
    <location>
        <begin position="407"/>
        <end position="428"/>
    </location>
</feature>
<feature type="repeat" description="PPR" evidence="5">
    <location>
        <begin position="925"/>
        <end position="959"/>
    </location>
</feature>
<feature type="signal peptide" evidence="7">
    <location>
        <begin position="1"/>
        <end position="26"/>
    </location>
</feature>
<dbReference type="PANTHER" id="PTHR47939">
    <property type="entry name" value="MEMBRANE-ASSOCIATED SALT-INDUCIBLE PROTEIN-LIKE"/>
    <property type="match status" value="1"/>
</dbReference>
<keyword evidence="7" id="KW-0732">Signal</keyword>
<dbReference type="PROSITE" id="PS51375">
    <property type="entry name" value="PPR"/>
    <property type="match status" value="7"/>
</dbReference>
<gene>
    <name evidence="8" type="ORF">AARE701A_LOCUS15569</name>
</gene>
<evidence type="ECO:0000313" key="8">
    <source>
        <dbReference type="EMBL" id="CAE6108464.1"/>
    </source>
</evidence>
<dbReference type="Pfam" id="PF13041">
    <property type="entry name" value="PPR_2"/>
    <property type="match status" value="3"/>
</dbReference>
<evidence type="ECO:0008006" key="10">
    <source>
        <dbReference type="Google" id="ProtNLM"/>
    </source>
</evidence>
<keyword evidence="9" id="KW-1185">Reference proteome</keyword>
<dbReference type="AlphaFoldDB" id="A0A8S2AID8"/>
<keyword evidence="6" id="KW-1133">Transmembrane helix</keyword>
<sequence length="1024" mass="114942">MVRLKTSLWVLLLALVSSIQLKGSFGSESSKVAYVTLLYGDEFLLGVRVLGKSIRDTGSKKDMVALVSDGVSDYSKKLLKADGWKVEKISLLANPNQVHPTRFWGVYTKLKIFNMTDYKKVVYLDADTIVVKNIEDLFKCSKFCANLKHSERLNSGVMVVEPSEALFNDMMRKVKTLSSYTGGDQGFLNSYYPDFPNARVFDPSVTPEVLKTRPVPAMERLSTLYNADVGLYMLANKWMVDDSKLHVIHYTLGPLKPWDWWTAWLVKPVDAWQSIRVKLEETLPGTGGGKNQHDELVVKFLFLLPLCGLLFCIYRSIQVREGSLCWSSFSNHIRYLYYQIRSNGTLGYSGISTMNPSYQPHSGSAQSKVPQHLGAVAVVVCFTALLLSLGISFAIVPRQIMPWTGLVLVYEWTFTIFSLLFGCFLLFVHLHGKKIAIQSESSSLDDSAKVHQRAGVSCDVTTLYYGLGMAFLAIAAVSLPYILGITALFTRLGLMVGVAIILAAFMTYASEHLARRDTMRFTTSIINEHRRFSSSSRSWVSPICFSEKKKKLDPPPESSISPSATNPKTKFISHESAVSLMKRERDPQHALDVFNNASQQKGFNHNNATYSVLLDNLVRHKKFLAVDAILHQMKYETCRFQESLFLNLMRHFSRFDLHDKVMEMFNLIQVIARVKPSLNAISTCLNLLIDSGEVDLARKLLLYAKHNLGLQPNTCIFNILVKHHCKNGDIDSAFLVVEEMKRSGISYPNSITYSTLMDCLFAHSRSKEAVELFEDMISKGGISPDPVIFNVMINGFCRSGEVERAKMILDFMKKNGCNPNVYNYSALMNGFCKEGKIQEAKQVFEEVKKTGLKLDTVGYTTLMNCFCRNGEIEEAMKLLGEMKASRCRADALTYNVILRGLSSEGRSEEALQMLDQWGCEGVHLNKGSYRIILNALCCNGELEKAVKFLSVMSKRGIWPHHATWNELVVRLCESGNTEIGVRVLVGFLGIGLIPAPKSWGAVVESICKERKLVHVFELLDSLVS</sequence>
<feature type="transmembrane region" description="Helical" evidence="6">
    <location>
        <begin position="463"/>
        <end position="483"/>
    </location>
</feature>
<evidence type="ECO:0000256" key="6">
    <source>
        <dbReference type="SAM" id="Phobius"/>
    </source>
</evidence>
<evidence type="ECO:0000256" key="4">
    <source>
        <dbReference type="ARBA" id="ARBA00022737"/>
    </source>
</evidence>
<name>A0A8S2AID8_ARAAE</name>
<dbReference type="Pfam" id="PF12854">
    <property type="entry name" value="PPR_1"/>
    <property type="match status" value="1"/>
</dbReference>
<dbReference type="GO" id="GO:0016757">
    <property type="term" value="F:glycosyltransferase activity"/>
    <property type="evidence" value="ECO:0007669"/>
    <property type="project" value="UniProtKB-KW"/>
</dbReference>
<evidence type="ECO:0000313" key="9">
    <source>
        <dbReference type="Proteomes" id="UP000682877"/>
    </source>
</evidence>
<feature type="repeat" description="PPR" evidence="5">
    <location>
        <begin position="749"/>
        <end position="783"/>
    </location>
</feature>
<dbReference type="Gene3D" id="3.90.550.10">
    <property type="entry name" value="Spore Coat Polysaccharide Biosynthesis Protein SpsA, Chain A"/>
    <property type="match status" value="1"/>
</dbReference>
<dbReference type="EMBL" id="LR999456">
    <property type="protein sequence ID" value="CAE6108464.1"/>
    <property type="molecule type" value="Genomic_DNA"/>
</dbReference>
<accession>A0A8S2AID8</accession>
<feature type="chain" id="PRO_5035825137" description="Hexosyltransferase" evidence="7">
    <location>
        <begin position="27"/>
        <end position="1024"/>
    </location>
</feature>
<evidence type="ECO:0000256" key="7">
    <source>
        <dbReference type="SAM" id="SignalP"/>
    </source>
</evidence>
<dbReference type="NCBIfam" id="TIGR00756">
    <property type="entry name" value="PPR"/>
    <property type="match status" value="7"/>
</dbReference>
<dbReference type="InterPro" id="IPR011990">
    <property type="entry name" value="TPR-like_helical_dom_sf"/>
</dbReference>
<dbReference type="Pfam" id="PF01501">
    <property type="entry name" value="Glyco_transf_8"/>
    <property type="match status" value="1"/>
</dbReference>
<feature type="repeat" description="PPR" evidence="5">
    <location>
        <begin position="713"/>
        <end position="747"/>
    </location>
</feature>
<feature type="transmembrane region" description="Helical" evidence="6">
    <location>
        <begin position="489"/>
        <end position="510"/>
    </location>
</feature>
<feature type="repeat" description="PPR" evidence="5">
    <location>
        <begin position="890"/>
        <end position="924"/>
    </location>
</feature>
<dbReference type="InterPro" id="IPR002885">
    <property type="entry name" value="PPR_rpt"/>
</dbReference>
<protein>
    <recommendedName>
        <fullName evidence="10">Hexosyltransferase</fullName>
    </recommendedName>
</protein>
<keyword evidence="2" id="KW-0328">Glycosyltransferase</keyword>
<dbReference type="FunFam" id="3.90.550.10:FF:000067">
    <property type="entry name" value="Hexosyltransferase"/>
    <property type="match status" value="1"/>
</dbReference>
<evidence type="ECO:0000256" key="1">
    <source>
        <dbReference type="ARBA" id="ARBA00007626"/>
    </source>
</evidence>
<evidence type="ECO:0000256" key="3">
    <source>
        <dbReference type="ARBA" id="ARBA00022679"/>
    </source>
</evidence>
<keyword evidence="6" id="KW-0472">Membrane</keyword>
<feature type="repeat" description="PPR" evidence="5">
    <location>
        <begin position="820"/>
        <end position="854"/>
    </location>
</feature>
<dbReference type="Proteomes" id="UP000682877">
    <property type="component" value="Chromosome 6"/>
</dbReference>
<dbReference type="InterPro" id="IPR002495">
    <property type="entry name" value="Glyco_trans_8"/>
</dbReference>
<dbReference type="PANTHER" id="PTHR47939:SF13">
    <property type="entry name" value="OS03G0201400 PROTEIN"/>
    <property type="match status" value="1"/>
</dbReference>
<feature type="transmembrane region" description="Helical" evidence="6">
    <location>
        <begin position="296"/>
        <end position="314"/>
    </location>
</feature>
<keyword evidence="6" id="KW-0812">Transmembrane</keyword>
<feature type="transmembrane region" description="Helical" evidence="6">
    <location>
        <begin position="373"/>
        <end position="395"/>
    </location>
</feature>
<evidence type="ECO:0000256" key="5">
    <source>
        <dbReference type="PROSITE-ProRule" id="PRU00708"/>
    </source>
</evidence>
<reference evidence="8" key="1">
    <citation type="submission" date="2021-01" db="EMBL/GenBank/DDBJ databases">
        <authorList>
            <person name="Bezrukov I."/>
        </authorList>
    </citation>
    <scope>NUCLEOTIDE SEQUENCE</scope>
</reference>
<dbReference type="CDD" id="cd02537">
    <property type="entry name" value="GT8_Glycogenin"/>
    <property type="match status" value="1"/>
</dbReference>
<proteinExistence type="inferred from homology"/>
<comment type="similarity">
    <text evidence="1">Belongs to the PPR family. P subfamily.</text>
</comment>